<dbReference type="Proteomes" id="UP000606274">
    <property type="component" value="Unassembled WGS sequence"/>
</dbReference>
<dbReference type="EMBL" id="JABFDY010000022">
    <property type="protein sequence ID" value="KAF7691155.1"/>
    <property type="molecule type" value="Genomic_DNA"/>
</dbReference>
<sequence length="227" mass="24492">MGCGSSRIAVVEPTKPGSPDMTNEADQVHGSPRGDSAVSKNTTDSGVVLEAGEAIGLSRTVNRILPPLQAQSPRQSQRPESSLILEQLLSQGIIPAKSKVTGSGAAYSIMLADSRRKPPPRLESLKIHKEQDVARKEDIDEKMRKVEERRKIREEELRNRLRLKSARPRGAALTGVGEESTPEVDSPPSSHIPVTAKGPAMGSSGEEAADLLFCQPNDSLVQQNEVF</sequence>
<feature type="region of interest" description="Disordered" evidence="2">
    <location>
        <begin position="166"/>
        <end position="211"/>
    </location>
</feature>
<dbReference type="AlphaFoldDB" id="A0A8T0AFW8"/>
<accession>A0A8T0AFW8</accession>
<dbReference type="OrthoDB" id="9940536at2759"/>
<comment type="caution">
    <text evidence="3">The sequence shown here is derived from an EMBL/GenBank/DDBJ whole genome shotgun (WGS) entry which is preliminary data.</text>
</comment>
<evidence type="ECO:0008006" key="5">
    <source>
        <dbReference type="Google" id="ProtNLM"/>
    </source>
</evidence>
<evidence type="ECO:0000313" key="3">
    <source>
        <dbReference type="EMBL" id="KAF7691155.1"/>
    </source>
</evidence>
<evidence type="ECO:0000256" key="2">
    <source>
        <dbReference type="SAM" id="MobiDB-lite"/>
    </source>
</evidence>
<gene>
    <name evidence="3" type="ORF">HF521_011452</name>
</gene>
<evidence type="ECO:0000256" key="1">
    <source>
        <dbReference type="SAM" id="Coils"/>
    </source>
</evidence>
<keyword evidence="4" id="KW-1185">Reference proteome</keyword>
<proteinExistence type="predicted"/>
<evidence type="ECO:0000313" key="4">
    <source>
        <dbReference type="Proteomes" id="UP000606274"/>
    </source>
</evidence>
<feature type="region of interest" description="Disordered" evidence="2">
    <location>
        <begin position="1"/>
        <end position="45"/>
    </location>
</feature>
<keyword evidence="1" id="KW-0175">Coiled coil</keyword>
<organism evidence="3 4">
    <name type="scientific">Silurus meridionalis</name>
    <name type="common">Southern catfish</name>
    <name type="synonym">Silurus soldatovi meridionalis</name>
    <dbReference type="NCBI Taxonomy" id="175797"/>
    <lineage>
        <taxon>Eukaryota</taxon>
        <taxon>Metazoa</taxon>
        <taxon>Chordata</taxon>
        <taxon>Craniata</taxon>
        <taxon>Vertebrata</taxon>
        <taxon>Euteleostomi</taxon>
        <taxon>Actinopterygii</taxon>
        <taxon>Neopterygii</taxon>
        <taxon>Teleostei</taxon>
        <taxon>Ostariophysi</taxon>
        <taxon>Siluriformes</taxon>
        <taxon>Siluridae</taxon>
        <taxon>Silurus</taxon>
    </lineage>
</organism>
<name>A0A8T0AFW8_SILME</name>
<reference evidence="3" key="1">
    <citation type="submission" date="2020-08" db="EMBL/GenBank/DDBJ databases">
        <title>Chromosome-level assembly of Southern catfish (Silurus meridionalis) provides insights into visual adaptation to the nocturnal and benthic lifestyles.</title>
        <authorList>
            <person name="Zhang Y."/>
            <person name="Wang D."/>
            <person name="Peng Z."/>
        </authorList>
    </citation>
    <scope>NUCLEOTIDE SEQUENCE</scope>
    <source>
        <strain evidence="3">SWU-2019-XX</strain>
        <tissue evidence="3">Muscle</tissue>
    </source>
</reference>
<protein>
    <recommendedName>
        <fullName evidence="5">Stathmin domain-containing protein 1</fullName>
    </recommendedName>
</protein>
<feature type="coiled-coil region" evidence="1">
    <location>
        <begin position="129"/>
        <end position="156"/>
    </location>
</feature>